<evidence type="ECO:0000256" key="4">
    <source>
        <dbReference type="ARBA" id="ARBA00022692"/>
    </source>
</evidence>
<dbReference type="PANTHER" id="PTHR30151">
    <property type="entry name" value="ALKANE SULFONATE ABC TRANSPORTER-RELATED, MEMBRANE SUBUNIT"/>
    <property type="match status" value="1"/>
</dbReference>
<keyword evidence="6 7" id="KW-0472">Membrane</keyword>
<dbReference type="Proteomes" id="UP000181980">
    <property type="component" value="Unassembled WGS sequence"/>
</dbReference>
<dbReference type="PANTHER" id="PTHR30151:SF0">
    <property type="entry name" value="ABC TRANSPORTER PERMEASE PROTEIN MJ0413-RELATED"/>
    <property type="match status" value="1"/>
</dbReference>
<feature type="transmembrane region" description="Helical" evidence="7">
    <location>
        <begin position="12"/>
        <end position="31"/>
    </location>
</feature>
<name>A0A1H5PYE8_9ACTN</name>
<keyword evidence="10" id="KW-1185">Reference proteome</keyword>
<feature type="transmembrane region" description="Helical" evidence="7">
    <location>
        <begin position="114"/>
        <end position="134"/>
    </location>
</feature>
<dbReference type="GO" id="GO:0005886">
    <property type="term" value="C:plasma membrane"/>
    <property type="evidence" value="ECO:0007669"/>
    <property type="project" value="UniProtKB-SubCell"/>
</dbReference>
<dbReference type="EMBL" id="FNUC01000004">
    <property type="protein sequence ID" value="SEF18880.1"/>
    <property type="molecule type" value="Genomic_DNA"/>
</dbReference>
<proteinExistence type="inferred from homology"/>
<evidence type="ECO:0000256" key="3">
    <source>
        <dbReference type="ARBA" id="ARBA00022475"/>
    </source>
</evidence>
<evidence type="ECO:0000256" key="7">
    <source>
        <dbReference type="RuleBase" id="RU363032"/>
    </source>
</evidence>
<evidence type="ECO:0000256" key="6">
    <source>
        <dbReference type="ARBA" id="ARBA00023136"/>
    </source>
</evidence>
<dbReference type="CDD" id="cd06261">
    <property type="entry name" value="TM_PBP2"/>
    <property type="match status" value="1"/>
</dbReference>
<dbReference type="Pfam" id="PF00528">
    <property type="entry name" value="BPD_transp_1"/>
    <property type="match status" value="1"/>
</dbReference>
<keyword evidence="3" id="KW-1003">Cell membrane</keyword>
<dbReference type="InterPro" id="IPR035906">
    <property type="entry name" value="MetI-like_sf"/>
</dbReference>
<comment type="subcellular location">
    <subcellularLocation>
        <location evidence="1 7">Cell membrane</location>
        <topology evidence="1 7">Multi-pass membrane protein</topology>
    </subcellularLocation>
</comment>
<dbReference type="STRING" id="561176.SAMN04488561_6951"/>
<organism evidence="9 10">
    <name type="scientific">Jiangella alba</name>
    <dbReference type="NCBI Taxonomy" id="561176"/>
    <lineage>
        <taxon>Bacteria</taxon>
        <taxon>Bacillati</taxon>
        <taxon>Actinomycetota</taxon>
        <taxon>Actinomycetes</taxon>
        <taxon>Jiangellales</taxon>
        <taxon>Jiangellaceae</taxon>
        <taxon>Jiangella</taxon>
    </lineage>
</organism>
<comment type="similarity">
    <text evidence="7">Belongs to the binding-protein-dependent transport system permease family.</text>
</comment>
<dbReference type="Gene3D" id="1.10.3720.10">
    <property type="entry name" value="MetI-like"/>
    <property type="match status" value="1"/>
</dbReference>
<evidence type="ECO:0000313" key="10">
    <source>
        <dbReference type="Proteomes" id="UP000181980"/>
    </source>
</evidence>
<protein>
    <submittedName>
        <fullName evidence="9">NitT/TauT family transport system permease protein</fullName>
    </submittedName>
</protein>
<evidence type="ECO:0000313" key="9">
    <source>
        <dbReference type="EMBL" id="SEF18880.1"/>
    </source>
</evidence>
<dbReference type="OrthoDB" id="3260236at2"/>
<evidence type="ECO:0000259" key="8">
    <source>
        <dbReference type="PROSITE" id="PS50928"/>
    </source>
</evidence>
<accession>A0A1H5PYE8</accession>
<feature type="domain" description="ABC transmembrane type-1" evidence="8">
    <location>
        <begin position="74"/>
        <end position="254"/>
    </location>
</feature>
<evidence type="ECO:0000256" key="5">
    <source>
        <dbReference type="ARBA" id="ARBA00022989"/>
    </source>
</evidence>
<keyword evidence="5 7" id="KW-1133">Transmembrane helix</keyword>
<dbReference type="GO" id="GO:0055085">
    <property type="term" value="P:transmembrane transport"/>
    <property type="evidence" value="ECO:0007669"/>
    <property type="project" value="InterPro"/>
</dbReference>
<dbReference type="SUPFAM" id="SSF161098">
    <property type="entry name" value="MetI-like"/>
    <property type="match status" value="1"/>
</dbReference>
<dbReference type="AlphaFoldDB" id="A0A1H5PYE8"/>
<sequence length="267" mass="28377">MSIVVSVTRRAGGRLAGLAGALLLLALWAWLSTRTVPTRLPGPDAVLRVMAESLTSSPVIAAQGGGSGGFLPHIWATLWHTVVAVAAGALLGCALGWALATVQGVRWLLQPPLEILRLVPSLVAVPFFVLWFGIGPVPQFALIVGYTVLVMQVAAYTAVRDFPPHVRDYARTMGAGRWAVARTVLLPGALPGLLGSVRVTLQLAWGLAVVAELLGAQVGVGRVMSSAARLFRTDYVMAGLVWISVIAMVTDAVFRWAIRRTTAWSRD</sequence>
<feature type="transmembrane region" description="Helical" evidence="7">
    <location>
        <begin position="179"/>
        <end position="197"/>
    </location>
</feature>
<gene>
    <name evidence="9" type="ORF">SAMN04488561_6951</name>
</gene>
<dbReference type="RefSeq" id="WP_069111362.1">
    <property type="nucleotide sequence ID" value="NZ_FNUC01000004.1"/>
</dbReference>
<evidence type="ECO:0000256" key="2">
    <source>
        <dbReference type="ARBA" id="ARBA00022448"/>
    </source>
</evidence>
<evidence type="ECO:0000256" key="1">
    <source>
        <dbReference type="ARBA" id="ARBA00004651"/>
    </source>
</evidence>
<dbReference type="InterPro" id="IPR000515">
    <property type="entry name" value="MetI-like"/>
</dbReference>
<dbReference type="PROSITE" id="PS50928">
    <property type="entry name" value="ABC_TM1"/>
    <property type="match status" value="1"/>
</dbReference>
<feature type="transmembrane region" description="Helical" evidence="7">
    <location>
        <begin position="140"/>
        <end position="159"/>
    </location>
</feature>
<feature type="transmembrane region" description="Helical" evidence="7">
    <location>
        <begin position="78"/>
        <end position="102"/>
    </location>
</feature>
<feature type="transmembrane region" description="Helical" evidence="7">
    <location>
        <begin position="235"/>
        <end position="258"/>
    </location>
</feature>
<keyword evidence="4 7" id="KW-0812">Transmembrane</keyword>
<keyword evidence="2 7" id="KW-0813">Transport</keyword>
<reference evidence="10" key="1">
    <citation type="submission" date="2016-10" db="EMBL/GenBank/DDBJ databases">
        <authorList>
            <person name="Varghese N."/>
            <person name="Submissions S."/>
        </authorList>
    </citation>
    <scope>NUCLEOTIDE SEQUENCE [LARGE SCALE GENOMIC DNA]</scope>
    <source>
        <strain evidence="10">DSM 45237</strain>
    </source>
</reference>